<evidence type="ECO:0000313" key="10">
    <source>
        <dbReference type="EMBL" id="SOB94448.1"/>
    </source>
</evidence>
<evidence type="ECO:0000256" key="6">
    <source>
        <dbReference type="ARBA" id="ARBA00023033"/>
    </source>
</evidence>
<dbReference type="GO" id="GO:0020037">
    <property type="term" value="F:heme binding"/>
    <property type="evidence" value="ECO:0007669"/>
    <property type="project" value="InterPro"/>
</dbReference>
<evidence type="ECO:0000256" key="9">
    <source>
        <dbReference type="SAM" id="MobiDB-lite"/>
    </source>
</evidence>
<dbReference type="PRINTS" id="PR00463">
    <property type="entry name" value="EP450I"/>
</dbReference>
<gene>
    <name evidence="10" type="ORF">SAMN05877831_101455</name>
</gene>
<evidence type="ECO:0000256" key="3">
    <source>
        <dbReference type="ARBA" id="ARBA00022723"/>
    </source>
</evidence>
<evidence type="ECO:0000313" key="11">
    <source>
        <dbReference type="Proteomes" id="UP000219111"/>
    </source>
</evidence>
<keyword evidence="11" id="KW-1185">Reference proteome</keyword>
<keyword evidence="2 7" id="KW-0349">Heme</keyword>
<dbReference type="InterPro" id="IPR050196">
    <property type="entry name" value="Cytochrome_P450_Monoox"/>
</dbReference>
<dbReference type="Proteomes" id="UP000219111">
    <property type="component" value="Unassembled WGS sequence"/>
</dbReference>
<dbReference type="GO" id="GO:0004497">
    <property type="term" value="F:monooxygenase activity"/>
    <property type="evidence" value="ECO:0007669"/>
    <property type="project" value="UniProtKB-KW"/>
</dbReference>
<dbReference type="GO" id="GO:0005506">
    <property type="term" value="F:iron ion binding"/>
    <property type="evidence" value="ECO:0007669"/>
    <property type="project" value="InterPro"/>
</dbReference>
<dbReference type="InterPro" id="IPR001128">
    <property type="entry name" value="Cyt_P450"/>
</dbReference>
<dbReference type="SUPFAM" id="SSF48264">
    <property type="entry name" value="Cytochrome P450"/>
    <property type="match status" value="1"/>
</dbReference>
<evidence type="ECO:0000256" key="7">
    <source>
        <dbReference type="PIRSR" id="PIRSR602401-1"/>
    </source>
</evidence>
<dbReference type="Pfam" id="PF00067">
    <property type="entry name" value="p450"/>
    <property type="match status" value="1"/>
</dbReference>
<dbReference type="GO" id="GO:0016705">
    <property type="term" value="F:oxidoreductase activity, acting on paired donors, with incorporation or reduction of molecular oxygen"/>
    <property type="evidence" value="ECO:0007669"/>
    <property type="project" value="InterPro"/>
</dbReference>
<evidence type="ECO:0000256" key="1">
    <source>
        <dbReference type="ARBA" id="ARBA00010617"/>
    </source>
</evidence>
<dbReference type="AlphaFoldDB" id="A0A285RL37"/>
<dbReference type="PANTHER" id="PTHR24291">
    <property type="entry name" value="CYTOCHROME P450 FAMILY 4"/>
    <property type="match status" value="1"/>
</dbReference>
<evidence type="ECO:0000256" key="2">
    <source>
        <dbReference type="ARBA" id="ARBA00022617"/>
    </source>
</evidence>
<dbReference type="InterPro" id="IPR036396">
    <property type="entry name" value="Cyt_P450_sf"/>
</dbReference>
<dbReference type="PRINTS" id="PR00385">
    <property type="entry name" value="P450"/>
</dbReference>
<organism evidence="10 11">
    <name type="scientific">Rhodobacter maris</name>
    <dbReference type="NCBI Taxonomy" id="446682"/>
    <lineage>
        <taxon>Bacteria</taxon>
        <taxon>Pseudomonadati</taxon>
        <taxon>Pseudomonadota</taxon>
        <taxon>Alphaproteobacteria</taxon>
        <taxon>Rhodobacterales</taxon>
        <taxon>Rhodobacter group</taxon>
        <taxon>Rhodobacter</taxon>
    </lineage>
</organism>
<dbReference type="Gene3D" id="1.10.630.10">
    <property type="entry name" value="Cytochrome P450"/>
    <property type="match status" value="1"/>
</dbReference>
<keyword evidence="5 7" id="KW-0408">Iron</keyword>
<protein>
    <submittedName>
        <fullName evidence="10">Cytochrome P450</fullName>
    </submittedName>
</protein>
<dbReference type="InterPro" id="IPR017972">
    <property type="entry name" value="Cyt_P450_CS"/>
</dbReference>
<comment type="cofactor">
    <cofactor evidence="7">
        <name>heme</name>
        <dbReference type="ChEBI" id="CHEBI:30413"/>
    </cofactor>
</comment>
<dbReference type="PROSITE" id="PS00086">
    <property type="entry name" value="CYTOCHROME_P450"/>
    <property type="match status" value="1"/>
</dbReference>
<keyword evidence="4 8" id="KW-0560">Oxidoreductase</keyword>
<name>A0A285RL37_9RHOB</name>
<feature type="binding site" description="axial binding residue" evidence="7">
    <location>
        <position position="421"/>
    </location>
    <ligand>
        <name>heme</name>
        <dbReference type="ChEBI" id="CHEBI:30413"/>
    </ligand>
    <ligandPart>
        <name>Fe</name>
        <dbReference type="ChEBI" id="CHEBI:18248"/>
    </ligandPart>
</feature>
<dbReference type="PANTHER" id="PTHR24291:SF50">
    <property type="entry name" value="BIFUNCTIONAL ALBAFLAVENONE MONOOXYGENASE_TERPENE SYNTHASE"/>
    <property type="match status" value="1"/>
</dbReference>
<reference evidence="11" key="1">
    <citation type="submission" date="2017-08" db="EMBL/GenBank/DDBJ databases">
        <authorList>
            <person name="Varghese N."/>
            <person name="Submissions S."/>
        </authorList>
    </citation>
    <scope>NUCLEOTIDE SEQUENCE [LARGE SCALE GENOMIC DNA]</scope>
    <source>
        <strain evidence="11">JA276</strain>
    </source>
</reference>
<comment type="similarity">
    <text evidence="1 8">Belongs to the cytochrome P450 family.</text>
</comment>
<dbReference type="OrthoDB" id="9764248at2"/>
<feature type="region of interest" description="Disordered" evidence="9">
    <location>
        <begin position="1"/>
        <end position="31"/>
    </location>
</feature>
<keyword evidence="6 8" id="KW-0503">Monooxygenase</keyword>
<sequence>MEPAPQSRAPETAPACPFAQRRPVKPPPRPEKVGLRDVLRLVRQDILAVQPRRLFHAWMAEFRSPFFTSYLCNDPDLVDLVLTRRPHDFPKSLRLFEGLTPLLGHSIFITNGPEWERQRRIIDPAFDGGRTKEVLPAMWDAAASMVERMRPFADGRPVDVEGQASHAALDVIFRTLFSIPVEDATANAVFDAFRAHQASRPMVNTGTLFSLPRWLPKLRFGATTKTAKQIRGFIASLVEARAAEIAAGTAPDDLATRIMTTPDPVDGKCFTPAEMVDQVGIFLLAGHETGAAALAWSLYLMALFPEWQEKLAAEAQEVIDAEKIYASSVSRLKLARAVFRESMRLYPPVPMYLRETVQEEELRGRKVAKGSLIVVSPWHLHRHERIWKDPDDFDPTRWDRPEGRESARLSYIPFSAGPRVCPGAGFAMAEGPLLLAMVLRSYRVEMVEGREPMPVAQLTVRGRDGIWLRLTPRAAVAPVQSGASIAAMEEA</sequence>
<evidence type="ECO:0000256" key="8">
    <source>
        <dbReference type="RuleBase" id="RU000461"/>
    </source>
</evidence>
<dbReference type="RefSeq" id="WP_097068469.1">
    <property type="nucleotide sequence ID" value="NZ_OBMT01000001.1"/>
</dbReference>
<evidence type="ECO:0000256" key="5">
    <source>
        <dbReference type="ARBA" id="ARBA00023004"/>
    </source>
</evidence>
<dbReference type="InterPro" id="IPR002401">
    <property type="entry name" value="Cyt_P450_E_grp-I"/>
</dbReference>
<proteinExistence type="inferred from homology"/>
<keyword evidence="3 7" id="KW-0479">Metal-binding</keyword>
<accession>A0A285RL37</accession>
<dbReference type="EMBL" id="OBMT01000001">
    <property type="protein sequence ID" value="SOB94448.1"/>
    <property type="molecule type" value="Genomic_DNA"/>
</dbReference>
<evidence type="ECO:0000256" key="4">
    <source>
        <dbReference type="ARBA" id="ARBA00023002"/>
    </source>
</evidence>